<evidence type="ECO:0000256" key="1">
    <source>
        <dbReference type="SAM" id="MobiDB-lite"/>
    </source>
</evidence>
<proteinExistence type="predicted"/>
<reference evidence="2" key="1">
    <citation type="submission" date="2018-05" db="EMBL/GenBank/DDBJ databases">
        <authorList>
            <person name="Lanie J.A."/>
            <person name="Ng W.-L."/>
            <person name="Kazmierczak K.M."/>
            <person name="Andrzejewski T.M."/>
            <person name="Davidsen T.M."/>
            <person name="Wayne K.J."/>
            <person name="Tettelin H."/>
            <person name="Glass J.I."/>
            <person name="Rusch D."/>
            <person name="Podicherti R."/>
            <person name="Tsui H.-C.T."/>
            <person name="Winkler M.E."/>
        </authorList>
    </citation>
    <scope>NUCLEOTIDE SEQUENCE</scope>
</reference>
<name>A0A381T8K0_9ZZZZ</name>
<dbReference type="AlphaFoldDB" id="A0A381T8K0"/>
<organism evidence="2">
    <name type="scientific">marine metagenome</name>
    <dbReference type="NCBI Taxonomy" id="408172"/>
    <lineage>
        <taxon>unclassified sequences</taxon>
        <taxon>metagenomes</taxon>
        <taxon>ecological metagenomes</taxon>
    </lineage>
</organism>
<dbReference type="EMBL" id="UINC01004116">
    <property type="protein sequence ID" value="SVA11908.1"/>
    <property type="molecule type" value="Genomic_DNA"/>
</dbReference>
<feature type="non-terminal residue" evidence="2">
    <location>
        <position position="24"/>
    </location>
</feature>
<sequence>MRTRDGVITEFPDGIPSQADQDKW</sequence>
<accession>A0A381T8K0</accession>
<evidence type="ECO:0000313" key="2">
    <source>
        <dbReference type="EMBL" id="SVA11908.1"/>
    </source>
</evidence>
<protein>
    <submittedName>
        <fullName evidence="2">Uncharacterized protein</fullName>
    </submittedName>
</protein>
<feature type="region of interest" description="Disordered" evidence="1">
    <location>
        <begin position="1"/>
        <end position="24"/>
    </location>
</feature>
<gene>
    <name evidence="2" type="ORF">METZ01_LOCUS64762</name>
</gene>